<proteinExistence type="predicted"/>
<dbReference type="WBParaSite" id="BXY_0194800.1">
    <property type="protein sequence ID" value="BXY_0194800.1"/>
    <property type="gene ID" value="BXY_0194800"/>
</dbReference>
<evidence type="ECO:0000313" key="3">
    <source>
        <dbReference type="Proteomes" id="UP000095284"/>
    </source>
</evidence>
<dbReference type="EMBL" id="CAJFDI010000005">
    <property type="protein sequence ID" value="CAD5232765.1"/>
    <property type="molecule type" value="Genomic_DNA"/>
</dbReference>
<dbReference type="OrthoDB" id="10464996at2759"/>
<keyword evidence="1" id="KW-0812">Transmembrane</keyword>
<evidence type="ECO:0000313" key="2">
    <source>
        <dbReference type="EMBL" id="CAD5232765.1"/>
    </source>
</evidence>
<sequence>MAPAKYNVYKASLSSWNRNEDSSPPVDDTIVTFVICGFILLSLLLCFCYTEDKLKNWKLMRKRKLTEEVAIIDANQNLQGSVEIPAA</sequence>
<evidence type="ECO:0000313" key="5">
    <source>
        <dbReference type="WBParaSite" id="BXY_0194800.1"/>
    </source>
</evidence>
<organism evidence="3 5">
    <name type="scientific">Bursaphelenchus xylophilus</name>
    <name type="common">Pinewood nematode worm</name>
    <name type="synonym">Aphelenchoides xylophilus</name>
    <dbReference type="NCBI Taxonomy" id="6326"/>
    <lineage>
        <taxon>Eukaryota</taxon>
        <taxon>Metazoa</taxon>
        <taxon>Ecdysozoa</taxon>
        <taxon>Nematoda</taxon>
        <taxon>Chromadorea</taxon>
        <taxon>Rhabditida</taxon>
        <taxon>Tylenchina</taxon>
        <taxon>Tylenchomorpha</taxon>
        <taxon>Aphelenchoidea</taxon>
        <taxon>Aphelenchoididae</taxon>
        <taxon>Bursaphelenchus</taxon>
    </lineage>
</organism>
<accession>A0A1I7RML3</accession>
<dbReference type="EMBL" id="CAJFCV020000005">
    <property type="protein sequence ID" value="CAG9125711.1"/>
    <property type="molecule type" value="Genomic_DNA"/>
</dbReference>
<dbReference type="AlphaFoldDB" id="A0A1I7RML3"/>
<dbReference type="Proteomes" id="UP000659654">
    <property type="component" value="Unassembled WGS sequence"/>
</dbReference>
<keyword evidence="4" id="KW-1185">Reference proteome</keyword>
<name>A0A1I7RML3_BURXY</name>
<protein>
    <submittedName>
        <fullName evidence="2">(pine wood nematode) hypothetical protein</fullName>
    </submittedName>
</protein>
<feature type="transmembrane region" description="Helical" evidence="1">
    <location>
        <begin position="30"/>
        <end position="50"/>
    </location>
</feature>
<reference evidence="5" key="1">
    <citation type="submission" date="2016-11" db="UniProtKB">
        <authorList>
            <consortium name="WormBaseParasite"/>
        </authorList>
    </citation>
    <scope>IDENTIFICATION</scope>
</reference>
<keyword evidence="1" id="KW-1133">Transmembrane helix</keyword>
<keyword evidence="1" id="KW-0472">Membrane</keyword>
<evidence type="ECO:0000313" key="4">
    <source>
        <dbReference type="Proteomes" id="UP000659654"/>
    </source>
</evidence>
<gene>
    <name evidence="2" type="ORF">BXYJ_LOCUS12856</name>
</gene>
<dbReference type="Proteomes" id="UP000095284">
    <property type="component" value="Unplaced"/>
</dbReference>
<evidence type="ECO:0000256" key="1">
    <source>
        <dbReference type="SAM" id="Phobius"/>
    </source>
</evidence>
<dbReference type="Proteomes" id="UP000582659">
    <property type="component" value="Unassembled WGS sequence"/>
</dbReference>
<reference evidence="2" key="2">
    <citation type="submission" date="2020-09" db="EMBL/GenBank/DDBJ databases">
        <authorList>
            <person name="Kikuchi T."/>
        </authorList>
    </citation>
    <scope>NUCLEOTIDE SEQUENCE</scope>
    <source>
        <strain evidence="2">Ka4C1</strain>
    </source>
</reference>